<dbReference type="EMBL" id="MT143691">
    <property type="protein sequence ID" value="QJB00367.1"/>
    <property type="molecule type" value="Genomic_DNA"/>
</dbReference>
<evidence type="ECO:0000313" key="2">
    <source>
        <dbReference type="EMBL" id="QJB02994.1"/>
    </source>
</evidence>
<gene>
    <name evidence="1" type="ORF">MM171A00514_0003</name>
    <name evidence="2" type="ORF">MM171B00956_0012</name>
</gene>
<evidence type="ECO:0000313" key="1">
    <source>
        <dbReference type="EMBL" id="QJB00367.1"/>
    </source>
</evidence>
<organism evidence="2">
    <name type="scientific">viral metagenome</name>
    <dbReference type="NCBI Taxonomy" id="1070528"/>
    <lineage>
        <taxon>unclassified sequences</taxon>
        <taxon>metagenomes</taxon>
        <taxon>organismal metagenomes</taxon>
    </lineage>
</organism>
<proteinExistence type="predicted"/>
<accession>A0A6M3M6W4</accession>
<dbReference type="AlphaFoldDB" id="A0A6M3M6W4"/>
<dbReference type="EMBL" id="MT143819">
    <property type="protein sequence ID" value="QJB02994.1"/>
    <property type="molecule type" value="Genomic_DNA"/>
</dbReference>
<reference evidence="2" key="1">
    <citation type="submission" date="2020-03" db="EMBL/GenBank/DDBJ databases">
        <title>The deep terrestrial virosphere.</title>
        <authorList>
            <person name="Holmfeldt K."/>
            <person name="Nilsson E."/>
            <person name="Simone D."/>
            <person name="Lopez-Fernandez M."/>
            <person name="Wu X."/>
            <person name="de Brujin I."/>
            <person name="Lundin D."/>
            <person name="Andersson A."/>
            <person name="Bertilsson S."/>
            <person name="Dopson M."/>
        </authorList>
    </citation>
    <scope>NUCLEOTIDE SEQUENCE</scope>
    <source>
        <strain evidence="1">MM171A00514</strain>
        <strain evidence="2">MM171B00956</strain>
    </source>
</reference>
<name>A0A6M3M6W4_9ZZZZ</name>
<protein>
    <submittedName>
        <fullName evidence="2">Uncharacterized protein</fullName>
    </submittedName>
</protein>
<sequence>MSITLADFYIRYDNIIKDYPDIGKCSVKGCNNPRDVTEGLGVDSSCAYHRLLFDWWMGELTHKKIAYYMANQRARRSAFTRWRNKLGKEACDKIVLKMAQEPINWKC</sequence>